<accession>A0ABS1KVW7</accession>
<dbReference type="SUPFAM" id="SSF117916">
    <property type="entry name" value="Fe-S cluster assembly (FSCA) domain-like"/>
    <property type="match status" value="1"/>
</dbReference>
<proteinExistence type="predicted"/>
<dbReference type="Pfam" id="PF23451">
    <property type="entry name" value="Zn_ribbon_PaaD"/>
    <property type="match status" value="1"/>
</dbReference>
<dbReference type="NCBIfam" id="TIGR02159">
    <property type="entry name" value="PA_CoA_Oxy4"/>
    <property type="match status" value="1"/>
</dbReference>
<dbReference type="Pfam" id="PF01883">
    <property type="entry name" value="FeS_assembly_P"/>
    <property type="match status" value="1"/>
</dbReference>
<dbReference type="EMBL" id="JAERRB010000005">
    <property type="protein sequence ID" value="MBL0742807.1"/>
    <property type="molecule type" value="Genomic_DNA"/>
</dbReference>
<gene>
    <name evidence="3" type="primary">paaJ</name>
    <name evidence="3" type="ORF">JI741_16390</name>
</gene>
<evidence type="ECO:0000259" key="1">
    <source>
        <dbReference type="Pfam" id="PF01883"/>
    </source>
</evidence>
<dbReference type="Proteomes" id="UP000613030">
    <property type="component" value="Unassembled WGS sequence"/>
</dbReference>
<dbReference type="InterPro" id="IPR002744">
    <property type="entry name" value="MIP18-like"/>
</dbReference>
<protein>
    <submittedName>
        <fullName evidence="3">Phenylacetate-CoA oxygenase subunit PaaJ</fullName>
    </submittedName>
</protein>
<dbReference type="PANTHER" id="PTHR42831:SF3">
    <property type="entry name" value="1,2-PHENYLACETYL-COA EPOXIDASE, SUBUNIT D-RELATED"/>
    <property type="match status" value="1"/>
</dbReference>
<reference evidence="3 4" key="1">
    <citation type="submission" date="2021-01" db="EMBL/GenBank/DDBJ databases">
        <title>Chryseolinea sp. Jin1 Genome sequencing and assembly.</title>
        <authorList>
            <person name="Kim I."/>
        </authorList>
    </citation>
    <scope>NUCLEOTIDE SEQUENCE [LARGE SCALE GENOMIC DNA]</scope>
    <source>
        <strain evidence="3 4">Jin1</strain>
    </source>
</reference>
<dbReference type="RefSeq" id="WP_202011448.1">
    <property type="nucleotide sequence ID" value="NZ_JAERRB010000005.1"/>
</dbReference>
<evidence type="ECO:0000313" key="4">
    <source>
        <dbReference type="Proteomes" id="UP000613030"/>
    </source>
</evidence>
<feature type="domain" description="MIP18 family-like" evidence="1">
    <location>
        <begin position="7"/>
        <end position="77"/>
    </location>
</feature>
<organism evidence="3 4">
    <name type="scientific">Chryseolinea lacunae</name>
    <dbReference type="NCBI Taxonomy" id="2801331"/>
    <lineage>
        <taxon>Bacteria</taxon>
        <taxon>Pseudomonadati</taxon>
        <taxon>Bacteroidota</taxon>
        <taxon>Cytophagia</taxon>
        <taxon>Cytophagales</taxon>
        <taxon>Fulvivirgaceae</taxon>
        <taxon>Chryseolinea</taxon>
    </lineage>
</organism>
<evidence type="ECO:0000313" key="3">
    <source>
        <dbReference type="EMBL" id="MBL0742807.1"/>
    </source>
</evidence>
<evidence type="ECO:0000259" key="2">
    <source>
        <dbReference type="Pfam" id="PF23451"/>
    </source>
</evidence>
<sequence length="161" mass="17997">MNTMTQRDIYHWLETVKDPEIPVLSLVDLGVITGVTVDNDRVAVEMTPTFVGCPALDMMKHEITEVLTQHGAKAVTITVNFRDPWSSDKISEKGRAALKQFGLAPPPQAQLVTDLEVLEHVPCPRCEGTHTALKNTFGPTLCRSIHYCYDCKEAFEQFKPL</sequence>
<dbReference type="InterPro" id="IPR052339">
    <property type="entry name" value="Fe-S_Maturation_MIP18"/>
</dbReference>
<dbReference type="PANTHER" id="PTHR42831">
    <property type="entry name" value="FE-S PROTEIN MATURATION AUXILIARY FACTOR YITW"/>
    <property type="match status" value="1"/>
</dbReference>
<comment type="caution">
    <text evidence="3">The sequence shown here is derived from an EMBL/GenBank/DDBJ whole genome shotgun (WGS) entry which is preliminary data.</text>
</comment>
<dbReference type="InterPro" id="IPR034904">
    <property type="entry name" value="FSCA_dom_sf"/>
</dbReference>
<feature type="domain" description="PaaD zinc beta ribbon" evidence="2">
    <location>
        <begin position="113"/>
        <end position="159"/>
    </location>
</feature>
<dbReference type="InterPro" id="IPR056572">
    <property type="entry name" value="Zn_ribbon_PaaD"/>
</dbReference>
<keyword evidence="4" id="KW-1185">Reference proteome</keyword>
<dbReference type="InterPro" id="IPR011883">
    <property type="entry name" value="PaaD-like"/>
</dbReference>
<name>A0ABS1KVW7_9BACT</name>
<dbReference type="Gene3D" id="3.30.300.130">
    <property type="entry name" value="Fe-S cluster assembly (FSCA)"/>
    <property type="match status" value="1"/>
</dbReference>